<dbReference type="GO" id="GO:0005730">
    <property type="term" value="C:nucleolus"/>
    <property type="evidence" value="ECO:0007669"/>
    <property type="project" value="TreeGrafter"/>
</dbReference>
<evidence type="ECO:0000256" key="3">
    <source>
        <dbReference type="ARBA" id="ARBA00022723"/>
    </source>
</evidence>
<feature type="region of interest" description="Disordered" evidence="5">
    <location>
        <begin position="1"/>
        <end position="35"/>
    </location>
</feature>
<dbReference type="OrthoDB" id="273917at2759"/>
<evidence type="ECO:0000256" key="1">
    <source>
        <dbReference type="ARBA" id="ARBA00008593"/>
    </source>
</evidence>
<dbReference type="Pfam" id="PF03828">
    <property type="entry name" value="PAP_assoc"/>
    <property type="match status" value="1"/>
</dbReference>
<evidence type="ECO:0000256" key="5">
    <source>
        <dbReference type="SAM" id="MobiDB-lite"/>
    </source>
</evidence>
<dbReference type="AlphaFoldDB" id="A0A6A4GEE2"/>
<dbReference type="Gene3D" id="3.30.460.10">
    <property type="entry name" value="Beta Polymerase, domain 2"/>
    <property type="match status" value="1"/>
</dbReference>
<dbReference type="CDD" id="cd05402">
    <property type="entry name" value="NT_PAP_TUTase"/>
    <property type="match status" value="1"/>
</dbReference>
<dbReference type="Gene3D" id="1.10.1410.10">
    <property type="match status" value="1"/>
</dbReference>
<name>A0A6A4GEE2_9AGAR</name>
<feature type="domain" description="Poly(A) RNA polymerase mitochondrial-like central palm" evidence="7">
    <location>
        <begin position="168"/>
        <end position="276"/>
    </location>
</feature>
<dbReference type="SUPFAM" id="SSF81631">
    <property type="entry name" value="PAP/OAS1 substrate-binding domain"/>
    <property type="match status" value="1"/>
</dbReference>
<dbReference type="InterPro" id="IPR002058">
    <property type="entry name" value="PAP_assoc"/>
</dbReference>
<dbReference type="Pfam" id="PF22600">
    <property type="entry name" value="MTPAP-like_central"/>
    <property type="match status" value="1"/>
</dbReference>
<dbReference type="GO" id="GO:1990817">
    <property type="term" value="F:poly(A) RNA polymerase activity"/>
    <property type="evidence" value="ECO:0007669"/>
    <property type="project" value="UniProtKB-EC"/>
</dbReference>
<dbReference type="PANTHER" id="PTHR23092">
    <property type="entry name" value="POLY(A) RNA POLYMERASE"/>
    <property type="match status" value="1"/>
</dbReference>
<proteinExistence type="inferred from homology"/>
<dbReference type="InterPro" id="IPR054708">
    <property type="entry name" value="MTPAP-like_central"/>
</dbReference>
<keyword evidence="3" id="KW-0479">Metal-binding</keyword>
<dbReference type="Proteomes" id="UP000799118">
    <property type="component" value="Unassembled WGS sequence"/>
</dbReference>
<dbReference type="InterPro" id="IPR043519">
    <property type="entry name" value="NT_sf"/>
</dbReference>
<accession>A0A6A4GEE2</accession>
<evidence type="ECO:0000259" key="7">
    <source>
        <dbReference type="Pfam" id="PF22600"/>
    </source>
</evidence>
<keyword evidence="4" id="KW-0460">Magnesium</keyword>
<dbReference type="EMBL" id="ML770290">
    <property type="protein sequence ID" value="KAE9383902.1"/>
    <property type="molecule type" value="Genomic_DNA"/>
</dbReference>
<dbReference type="GO" id="GO:0010605">
    <property type="term" value="P:negative regulation of macromolecule metabolic process"/>
    <property type="evidence" value="ECO:0007669"/>
    <property type="project" value="UniProtKB-ARBA"/>
</dbReference>
<evidence type="ECO:0000256" key="2">
    <source>
        <dbReference type="ARBA" id="ARBA00012388"/>
    </source>
</evidence>
<dbReference type="GO" id="GO:0046872">
    <property type="term" value="F:metal ion binding"/>
    <property type="evidence" value="ECO:0007669"/>
    <property type="project" value="UniProtKB-KW"/>
</dbReference>
<dbReference type="PANTHER" id="PTHR23092:SF15">
    <property type="entry name" value="INACTIVE NON-CANONICAL POLY(A) RNA POLYMERASE PROTEIN TRF4-2-RELATED"/>
    <property type="match status" value="1"/>
</dbReference>
<evidence type="ECO:0000313" key="8">
    <source>
        <dbReference type="EMBL" id="KAE9383902.1"/>
    </source>
</evidence>
<evidence type="ECO:0000313" key="9">
    <source>
        <dbReference type="Proteomes" id="UP000799118"/>
    </source>
</evidence>
<comment type="similarity">
    <text evidence="1">Belongs to the DNA polymerase type-B-like family.</text>
</comment>
<dbReference type="GO" id="GO:0031123">
    <property type="term" value="P:RNA 3'-end processing"/>
    <property type="evidence" value="ECO:0007669"/>
    <property type="project" value="TreeGrafter"/>
</dbReference>
<protein>
    <recommendedName>
        <fullName evidence="2">polynucleotide adenylyltransferase</fullName>
        <ecNumber evidence="2">2.7.7.19</ecNumber>
    </recommendedName>
</protein>
<dbReference type="GO" id="GO:0031499">
    <property type="term" value="C:TRAMP complex"/>
    <property type="evidence" value="ECO:0007669"/>
    <property type="project" value="TreeGrafter"/>
</dbReference>
<reference evidence="8" key="1">
    <citation type="journal article" date="2019" name="Environ. Microbiol.">
        <title>Fungal ecological strategies reflected in gene transcription - a case study of two litter decomposers.</title>
        <authorList>
            <person name="Barbi F."/>
            <person name="Kohler A."/>
            <person name="Barry K."/>
            <person name="Baskaran P."/>
            <person name="Daum C."/>
            <person name="Fauchery L."/>
            <person name="Ihrmark K."/>
            <person name="Kuo A."/>
            <person name="LaButti K."/>
            <person name="Lipzen A."/>
            <person name="Morin E."/>
            <person name="Grigoriev I.V."/>
            <person name="Henrissat B."/>
            <person name="Lindahl B."/>
            <person name="Martin F."/>
        </authorList>
    </citation>
    <scope>NUCLEOTIDE SEQUENCE</scope>
    <source>
        <strain evidence="8">JB14</strain>
    </source>
</reference>
<sequence>MNVGAPWRDGQRLTFGCPEEASDTPRTLKRRKAPVPPDFLRSLTGAFLLNKLHSSTFTPSSSSRSSDMFSDLKPDAAAFAVESTRILLPSELQAQDQVIYSQVSFSLPFMSFIPTTHTLHSRSNFSKCSWDRDCERLGQLETGNYLGSKALILLAVTMSPSYYTRWISPSPIEDEIRSLLVQRITLVVSSKFRDAQVLPFGSYATKLYLPTGVIIMSETMRNNDKNAVFRSLAEVIKRNGIASNVSIIAKARVPIIKLVTTHGHIPVDISINQGNGSVALRALVMITKMFLSQRGMNEVYTGGLGSYAIVSLIISFLQMHPKIRRGEIDADRNLGVLLIEFFELYGSYFNYENVGISVRDGGTYFHRRQRGWYNDNNSNYKGRGGVSSISIEDPIDISNDISSGSYGFAKVRATFAGVHQIPTATAYLKAGILSARRSGQYTSLRRVDYERPEEMSVLAHIIDITQDIINRRRVVQEVYDRVILYFVCHMGISSV</sequence>
<organism evidence="8 9">
    <name type="scientific">Gymnopus androsaceus JB14</name>
    <dbReference type="NCBI Taxonomy" id="1447944"/>
    <lineage>
        <taxon>Eukaryota</taxon>
        <taxon>Fungi</taxon>
        <taxon>Dikarya</taxon>
        <taxon>Basidiomycota</taxon>
        <taxon>Agaricomycotina</taxon>
        <taxon>Agaricomycetes</taxon>
        <taxon>Agaricomycetidae</taxon>
        <taxon>Agaricales</taxon>
        <taxon>Marasmiineae</taxon>
        <taxon>Omphalotaceae</taxon>
        <taxon>Gymnopus</taxon>
    </lineage>
</organism>
<feature type="domain" description="PAP-associated" evidence="6">
    <location>
        <begin position="333"/>
        <end position="399"/>
    </location>
</feature>
<dbReference type="GO" id="GO:0003729">
    <property type="term" value="F:mRNA binding"/>
    <property type="evidence" value="ECO:0007669"/>
    <property type="project" value="TreeGrafter"/>
</dbReference>
<dbReference type="InterPro" id="IPR045862">
    <property type="entry name" value="Trf4-like"/>
</dbReference>
<evidence type="ECO:0000256" key="4">
    <source>
        <dbReference type="ARBA" id="ARBA00022842"/>
    </source>
</evidence>
<dbReference type="EC" id="2.7.7.19" evidence="2"/>
<dbReference type="SUPFAM" id="SSF81301">
    <property type="entry name" value="Nucleotidyltransferase"/>
    <property type="match status" value="1"/>
</dbReference>
<gene>
    <name evidence="8" type="ORF">BT96DRAFT_1008660</name>
</gene>
<keyword evidence="9" id="KW-1185">Reference proteome</keyword>
<dbReference type="GO" id="GO:0043634">
    <property type="term" value="P:polyadenylation-dependent ncRNA catabolic process"/>
    <property type="evidence" value="ECO:0007669"/>
    <property type="project" value="TreeGrafter"/>
</dbReference>
<evidence type="ECO:0000259" key="6">
    <source>
        <dbReference type="Pfam" id="PF03828"/>
    </source>
</evidence>